<dbReference type="EMBL" id="CAEKDK010000001">
    <property type="protein sequence ID" value="CAB4261805.1"/>
    <property type="molecule type" value="Genomic_DNA"/>
</dbReference>
<evidence type="ECO:0000313" key="3">
    <source>
        <dbReference type="Proteomes" id="UP000507222"/>
    </source>
</evidence>
<feature type="region of interest" description="Disordered" evidence="1">
    <location>
        <begin position="68"/>
        <end position="91"/>
    </location>
</feature>
<organism evidence="2 3">
    <name type="scientific">Prunus armeniaca</name>
    <name type="common">Apricot</name>
    <name type="synonym">Armeniaca vulgaris</name>
    <dbReference type="NCBI Taxonomy" id="36596"/>
    <lineage>
        <taxon>Eukaryota</taxon>
        <taxon>Viridiplantae</taxon>
        <taxon>Streptophyta</taxon>
        <taxon>Embryophyta</taxon>
        <taxon>Tracheophyta</taxon>
        <taxon>Spermatophyta</taxon>
        <taxon>Magnoliopsida</taxon>
        <taxon>eudicotyledons</taxon>
        <taxon>Gunneridae</taxon>
        <taxon>Pentapetalae</taxon>
        <taxon>rosids</taxon>
        <taxon>fabids</taxon>
        <taxon>Rosales</taxon>
        <taxon>Rosaceae</taxon>
        <taxon>Amygdaloideae</taxon>
        <taxon>Amygdaleae</taxon>
        <taxon>Prunus</taxon>
    </lineage>
</organism>
<sequence length="117" mass="13475">MRWGGGWWVVVSQQQREIKGDGKRLLARLEDGDELGFWVHGAWDGAWLLDGFRWRVVVGWVWVFELDGGGHGGMEREREREREGTQSSKPSLVEHNRLYFNTGTARGSFRAFILLDA</sequence>
<proteinExistence type="predicted"/>
<evidence type="ECO:0000256" key="1">
    <source>
        <dbReference type="SAM" id="MobiDB-lite"/>
    </source>
</evidence>
<accession>A0A6J5TFN6</accession>
<feature type="compositionally biased region" description="Basic and acidic residues" evidence="1">
    <location>
        <begin position="73"/>
        <end position="84"/>
    </location>
</feature>
<reference evidence="2 3" key="1">
    <citation type="submission" date="2020-05" db="EMBL/GenBank/DDBJ databases">
        <authorList>
            <person name="Campoy J."/>
            <person name="Schneeberger K."/>
            <person name="Spophaly S."/>
        </authorList>
    </citation>
    <scope>NUCLEOTIDE SEQUENCE [LARGE SCALE GENOMIC DNA]</scope>
    <source>
        <strain evidence="2">PruArmRojPasFocal</strain>
    </source>
</reference>
<name>A0A6J5TFN6_PRUAR</name>
<gene>
    <name evidence="2" type="ORF">CURHAP_LOCUS732</name>
</gene>
<dbReference type="Proteomes" id="UP000507222">
    <property type="component" value="Unassembled WGS sequence"/>
</dbReference>
<dbReference type="AlphaFoldDB" id="A0A6J5TFN6"/>
<evidence type="ECO:0000313" key="2">
    <source>
        <dbReference type="EMBL" id="CAB4261805.1"/>
    </source>
</evidence>
<protein>
    <submittedName>
        <fullName evidence="2">Uncharacterized protein</fullName>
    </submittedName>
</protein>